<feature type="region of interest" description="Disordered" evidence="1">
    <location>
        <begin position="20"/>
        <end position="49"/>
    </location>
</feature>
<accession>A0ABU2AFD6</accession>
<dbReference type="RefSeq" id="WP_310332930.1">
    <property type="nucleotide sequence ID" value="NZ_JAVDXV010000012.1"/>
</dbReference>
<dbReference type="EMBL" id="JAVDXV010000012">
    <property type="protein sequence ID" value="MDR7335929.1"/>
    <property type="molecule type" value="Genomic_DNA"/>
</dbReference>
<organism evidence="3 4">
    <name type="scientific">Roseateles asaccharophilus</name>
    <dbReference type="NCBI Taxonomy" id="582607"/>
    <lineage>
        <taxon>Bacteria</taxon>
        <taxon>Pseudomonadati</taxon>
        <taxon>Pseudomonadota</taxon>
        <taxon>Betaproteobacteria</taxon>
        <taxon>Burkholderiales</taxon>
        <taxon>Sphaerotilaceae</taxon>
        <taxon>Roseateles</taxon>
    </lineage>
</organism>
<evidence type="ECO:0008006" key="5">
    <source>
        <dbReference type="Google" id="ProtNLM"/>
    </source>
</evidence>
<evidence type="ECO:0000313" key="3">
    <source>
        <dbReference type="EMBL" id="MDR7335929.1"/>
    </source>
</evidence>
<feature type="chain" id="PRO_5046392610" description="ZU5 domain-containing protein" evidence="2">
    <location>
        <begin position="18"/>
        <end position="508"/>
    </location>
</feature>
<protein>
    <recommendedName>
        <fullName evidence="5">ZU5 domain-containing protein</fullName>
    </recommendedName>
</protein>
<keyword evidence="4" id="KW-1185">Reference proteome</keyword>
<proteinExistence type="predicted"/>
<feature type="signal peptide" evidence="2">
    <location>
        <begin position="1"/>
        <end position="17"/>
    </location>
</feature>
<keyword evidence="2" id="KW-0732">Signal</keyword>
<feature type="compositionally biased region" description="Pro residues" evidence="1">
    <location>
        <begin position="30"/>
        <end position="49"/>
    </location>
</feature>
<dbReference type="Proteomes" id="UP001180825">
    <property type="component" value="Unassembled WGS sequence"/>
</dbReference>
<evidence type="ECO:0000256" key="2">
    <source>
        <dbReference type="SAM" id="SignalP"/>
    </source>
</evidence>
<reference evidence="3 4" key="1">
    <citation type="submission" date="2023-07" db="EMBL/GenBank/DDBJ databases">
        <title>Sorghum-associated microbial communities from plants grown in Nebraska, USA.</title>
        <authorList>
            <person name="Schachtman D."/>
        </authorList>
    </citation>
    <scope>NUCLEOTIDE SEQUENCE [LARGE SCALE GENOMIC DNA]</scope>
    <source>
        <strain evidence="3 4">BE316</strain>
    </source>
</reference>
<evidence type="ECO:0000256" key="1">
    <source>
        <dbReference type="SAM" id="MobiDB-lite"/>
    </source>
</evidence>
<sequence>MKSHPLLFVTVAALLQACGGGGSDATTSPAPLPGPVSTPAPAPAPVPAPAPPPVRQAAVMPVGAVLGDVVASARIGADGGRLVAPDYSLSVIVPAGAFNSEQTVTLQPIENTAPGARGKAWRIRPEGQQAKRPITLEWLPTATERDGARHLRIATQGADGIWRSAKAGSDSDGVVRTTTTHFSDWSLVAGVQLRPGKADVGLEQTLDLSVLICGRDTDAQHPGEEVLFSCDTDGIIPLSTSAWAVNGVPAGNASVGTLSGMDMPSVSKRSYRAPAALPAQNPVAVSVRYDDPFDDVTGPVLLASHVTVVDPQAGCEWIRTVNSLALELEQDYHWSGSDSAGSASYAHQARVTGVLQRDPQTPIGAVWFSGNADAGRVSAEQSYSSAIVLDRIEVTGQGAPLVEPSLQTMRVFVDLQTCKLMFSGYVPVAARHVRTTKDGTGVMDARVSGVSFLIKDYALAGRRQLGQERQLPALLRDRSAPEWVDPDSHKEFPGVSGTARLRWSLTPQ</sequence>
<evidence type="ECO:0000313" key="4">
    <source>
        <dbReference type="Proteomes" id="UP001180825"/>
    </source>
</evidence>
<name>A0ABU2AFD6_9BURK</name>
<comment type="caution">
    <text evidence="3">The sequence shown here is derived from an EMBL/GenBank/DDBJ whole genome shotgun (WGS) entry which is preliminary data.</text>
</comment>
<gene>
    <name evidence="3" type="ORF">J2X21_005096</name>
</gene>
<dbReference type="PROSITE" id="PS51257">
    <property type="entry name" value="PROKAR_LIPOPROTEIN"/>
    <property type="match status" value="1"/>
</dbReference>